<keyword evidence="6" id="KW-1185">Reference proteome</keyword>
<dbReference type="InterPro" id="IPR057326">
    <property type="entry name" value="KR_dom"/>
</dbReference>
<comment type="similarity">
    <text evidence="1">Belongs to the short-chain dehydrogenases/reductases (SDR) family.</text>
</comment>
<dbReference type="GO" id="GO:0016491">
    <property type="term" value="F:oxidoreductase activity"/>
    <property type="evidence" value="ECO:0007669"/>
    <property type="project" value="UniProtKB-KW"/>
</dbReference>
<dbReference type="Gene3D" id="3.40.50.720">
    <property type="entry name" value="NAD(P)-binding Rossmann-like Domain"/>
    <property type="match status" value="1"/>
</dbReference>
<evidence type="ECO:0000256" key="2">
    <source>
        <dbReference type="ARBA" id="ARBA00023002"/>
    </source>
</evidence>
<proteinExistence type="inferred from homology"/>
<dbReference type="FunFam" id="3.40.50.720:FF:000084">
    <property type="entry name" value="Short-chain dehydrogenase reductase"/>
    <property type="match status" value="1"/>
</dbReference>
<dbReference type="SMART" id="SM00822">
    <property type="entry name" value="PKS_KR"/>
    <property type="match status" value="1"/>
</dbReference>
<evidence type="ECO:0000256" key="3">
    <source>
        <dbReference type="ARBA" id="ARBA00023027"/>
    </source>
</evidence>
<dbReference type="OrthoDB" id="7064009at2"/>
<reference evidence="5 6" key="1">
    <citation type="submission" date="2018-10" db="EMBL/GenBank/DDBJ databases">
        <title>Robbsia sp. DHC34, isolated from soil.</title>
        <authorList>
            <person name="Gao Z.-H."/>
            <person name="Qiu L.-H."/>
        </authorList>
    </citation>
    <scope>NUCLEOTIDE SEQUENCE [LARGE SCALE GENOMIC DNA]</scope>
    <source>
        <strain evidence="5 6">DHC34</strain>
    </source>
</reference>
<dbReference type="AlphaFoldDB" id="A0A494X8A8"/>
<dbReference type="PANTHER" id="PTHR24321">
    <property type="entry name" value="DEHYDROGENASES, SHORT CHAIN"/>
    <property type="match status" value="1"/>
</dbReference>
<organism evidence="5 6">
    <name type="scientific">Pararobbsia silviterrae</name>
    <dbReference type="NCBI Taxonomy" id="1792498"/>
    <lineage>
        <taxon>Bacteria</taxon>
        <taxon>Pseudomonadati</taxon>
        <taxon>Pseudomonadota</taxon>
        <taxon>Betaproteobacteria</taxon>
        <taxon>Burkholderiales</taxon>
        <taxon>Burkholderiaceae</taxon>
        <taxon>Pararobbsia</taxon>
    </lineage>
</organism>
<evidence type="ECO:0000256" key="1">
    <source>
        <dbReference type="ARBA" id="ARBA00006484"/>
    </source>
</evidence>
<accession>A0A494X8A8</accession>
<dbReference type="SUPFAM" id="SSF51735">
    <property type="entry name" value="NAD(P)-binding Rossmann-fold domains"/>
    <property type="match status" value="1"/>
</dbReference>
<dbReference type="Pfam" id="PF13561">
    <property type="entry name" value="adh_short_C2"/>
    <property type="match status" value="1"/>
</dbReference>
<dbReference type="CDD" id="cd05233">
    <property type="entry name" value="SDR_c"/>
    <property type="match status" value="1"/>
</dbReference>
<dbReference type="PRINTS" id="PR00081">
    <property type="entry name" value="GDHRDH"/>
</dbReference>
<gene>
    <name evidence="5" type="ORF">D7S86_28185</name>
</gene>
<dbReference type="PROSITE" id="PS00061">
    <property type="entry name" value="ADH_SHORT"/>
    <property type="match status" value="1"/>
</dbReference>
<dbReference type="EMBL" id="RBZU01000023">
    <property type="protein sequence ID" value="RKP43933.1"/>
    <property type="molecule type" value="Genomic_DNA"/>
</dbReference>
<dbReference type="PANTHER" id="PTHR24321:SF8">
    <property type="entry name" value="ESTRADIOL 17-BETA-DEHYDROGENASE 8-RELATED"/>
    <property type="match status" value="1"/>
</dbReference>
<evidence type="ECO:0000313" key="5">
    <source>
        <dbReference type="EMBL" id="RKP43933.1"/>
    </source>
</evidence>
<feature type="domain" description="Ketoreductase" evidence="4">
    <location>
        <begin position="9"/>
        <end position="187"/>
    </location>
</feature>
<protein>
    <submittedName>
        <fullName evidence="5">SDR family oxidoreductase</fullName>
    </submittedName>
</protein>
<evidence type="ECO:0000259" key="4">
    <source>
        <dbReference type="SMART" id="SM00822"/>
    </source>
</evidence>
<dbReference type="Proteomes" id="UP000270342">
    <property type="component" value="Unassembled WGS sequence"/>
</dbReference>
<sequence length="254" mass="26756">MVLSRFENKTIVVTGAGTGMGRAAAMRLASEGAKTVLVGRRREPLEHVVDEIVAKGGIASAIVCDISSDAALTDMVQRVVGDDGRRIDGLFANAGVFGEFRPLAETDIAYFEGLIATNLLGTFLTIKHCLPFLEGGAIVINASWTVNSVMPGAGAYASTKGALIAMMHTLAAEQGPRNIRVNAISPGIILTPMADEVLDHEFCARLASHAHLRRNGTPEDIEGTVAWLLSEDARFVTGQDIVVDGGFTLGGPRG</sequence>
<dbReference type="InterPro" id="IPR036291">
    <property type="entry name" value="NAD(P)-bd_dom_sf"/>
</dbReference>
<dbReference type="InterPro" id="IPR020904">
    <property type="entry name" value="Sc_DH/Rdtase_CS"/>
</dbReference>
<comment type="caution">
    <text evidence="5">The sequence shown here is derived from an EMBL/GenBank/DDBJ whole genome shotgun (WGS) entry which is preliminary data.</text>
</comment>
<evidence type="ECO:0000313" key="6">
    <source>
        <dbReference type="Proteomes" id="UP000270342"/>
    </source>
</evidence>
<name>A0A494X8A8_9BURK</name>
<dbReference type="InterPro" id="IPR002347">
    <property type="entry name" value="SDR_fam"/>
</dbReference>
<keyword evidence="3" id="KW-0520">NAD</keyword>
<keyword evidence="2" id="KW-0560">Oxidoreductase</keyword>